<dbReference type="InterPro" id="IPR007526">
    <property type="entry name" value="SWIRM"/>
</dbReference>
<dbReference type="FunFam" id="1.10.10.10:FF:000087">
    <property type="entry name" value="Transcriptional adapter 2"/>
    <property type="match status" value="1"/>
</dbReference>
<dbReference type="SUPFAM" id="SSF46689">
    <property type="entry name" value="Homeodomain-like"/>
    <property type="match status" value="1"/>
</dbReference>
<comment type="caution">
    <text evidence="3">The sequence shown here is derived from an EMBL/GenBank/DDBJ whole genome shotgun (WGS) entry which is preliminary data.</text>
</comment>
<evidence type="ECO:0000256" key="1">
    <source>
        <dbReference type="SAM" id="MobiDB-lite"/>
    </source>
</evidence>
<accession>A0A8H3VL57</accession>
<feature type="domain" description="SWIRM" evidence="2">
    <location>
        <begin position="313"/>
        <end position="383"/>
    </location>
</feature>
<dbReference type="OrthoDB" id="5598695at2759"/>
<name>A0A8H3VL57_VENIN</name>
<dbReference type="Pfam" id="PF04433">
    <property type="entry name" value="SWIRM"/>
    <property type="match status" value="1"/>
</dbReference>
<evidence type="ECO:0000313" key="3">
    <source>
        <dbReference type="EMBL" id="KAE9990845.1"/>
    </source>
</evidence>
<dbReference type="EMBL" id="WNWR01000119">
    <property type="protein sequence ID" value="KAE9990845.1"/>
    <property type="molecule type" value="Genomic_DNA"/>
</dbReference>
<feature type="region of interest" description="Disordered" evidence="1">
    <location>
        <begin position="31"/>
        <end position="102"/>
    </location>
</feature>
<feature type="compositionally biased region" description="Polar residues" evidence="1">
    <location>
        <begin position="41"/>
        <end position="73"/>
    </location>
</feature>
<dbReference type="GO" id="GO:0010468">
    <property type="term" value="P:regulation of gene expression"/>
    <property type="evidence" value="ECO:0007669"/>
    <property type="project" value="UniProtKB-ARBA"/>
</dbReference>
<feature type="region of interest" description="Disordered" evidence="1">
    <location>
        <begin position="198"/>
        <end position="271"/>
    </location>
</feature>
<evidence type="ECO:0000313" key="4">
    <source>
        <dbReference type="Proteomes" id="UP000490939"/>
    </source>
</evidence>
<dbReference type="InterPro" id="IPR036388">
    <property type="entry name" value="WH-like_DNA-bd_sf"/>
</dbReference>
<reference evidence="3 4" key="1">
    <citation type="submission" date="2019-07" db="EMBL/GenBank/DDBJ databases">
        <title>Venturia inaequalis Genome Resource.</title>
        <authorList>
            <person name="Lichtner F.J."/>
        </authorList>
    </citation>
    <scope>NUCLEOTIDE SEQUENCE [LARGE SCALE GENOMIC DNA]</scope>
    <source>
        <strain evidence="3 4">DMI_063113</strain>
    </source>
</reference>
<gene>
    <name evidence="3" type="ORF">EG327_000838</name>
</gene>
<organism evidence="3 4">
    <name type="scientific">Venturia inaequalis</name>
    <name type="common">Apple scab fungus</name>
    <dbReference type="NCBI Taxonomy" id="5025"/>
    <lineage>
        <taxon>Eukaryota</taxon>
        <taxon>Fungi</taxon>
        <taxon>Dikarya</taxon>
        <taxon>Ascomycota</taxon>
        <taxon>Pezizomycotina</taxon>
        <taxon>Dothideomycetes</taxon>
        <taxon>Pleosporomycetidae</taxon>
        <taxon>Venturiales</taxon>
        <taxon>Venturiaceae</taxon>
        <taxon>Venturia</taxon>
    </lineage>
</organism>
<keyword evidence="4" id="KW-1185">Reference proteome</keyword>
<feature type="compositionally biased region" description="Low complexity" evidence="1">
    <location>
        <begin position="206"/>
        <end position="218"/>
    </location>
</feature>
<evidence type="ECO:0000259" key="2">
    <source>
        <dbReference type="Pfam" id="PF04433"/>
    </source>
</evidence>
<sequence>MDTNSAYNCLSTNQEMYTPAEQNQFALSSLLSPPEPKRQHSFQTSPTFTMSRTPSSSSNYTAPHHNTTLSKQATRPACLISPPVSPQTMAKQQGRRDEGDGMRDPVLFPSSQDMAVTTESLFSQGDAIIVDQTDAAINQHIATGAKNGPPAEDYRLVVEALSQIRFQSNVHNAIKKVSAQVWTRDEIKWEKFYMAQGPQKSKKKLSSPSYKPLAPAPAGVQKTRVAMPRIRNQPKAKRVAQTPPFSSCNLPQSTPPTSKAPRPATTRTDDPTKWVYTNWPDYCPKIPDNFGSKSLKAVWKGQPKDLSDDVCRHELHAAELILASTLRLSCAMYLTSKRQIFKARRDALKSGKEFRKTNAQEATKIDVNKASALWSAFERVGWFSPEHFDLKD</sequence>
<proteinExistence type="predicted"/>
<dbReference type="Gene3D" id="1.10.10.10">
    <property type="entry name" value="Winged helix-like DNA-binding domain superfamily/Winged helix DNA-binding domain"/>
    <property type="match status" value="1"/>
</dbReference>
<dbReference type="Proteomes" id="UP000490939">
    <property type="component" value="Unassembled WGS sequence"/>
</dbReference>
<dbReference type="AlphaFoldDB" id="A0A8H3VL57"/>
<protein>
    <recommendedName>
        <fullName evidence="2">SWIRM domain-containing protein</fullName>
    </recommendedName>
</protein>
<feature type="compositionally biased region" description="Polar residues" evidence="1">
    <location>
        <begin position="243"/>
        <end position="257"/>
    </location>
</feature>
<dbReference type="InterPro" id="IPR009057">
    <property type="entry name" value="Homeodomain-like_sf"/>
</dbReference>